<gene>
    <name evidence="1" type="ORF">SRB5_20960</name>
</gene>
<protein>
    <submittedName>
        <fullName evidence="1">Uncharacterized protein</fullName>
    </submittedName>
</protein>
<name>A0A7K0CES3_9ACTN</name>
<dbReference type="OrthoDB" id="3872563at2"/>
<evidence type="ECO:0000313" key="1">
    <source>
        <dbReference type="EMBL" id="MQY11968.1"/>
    </source>
</evidence>
<reference evidence="1 2" key="1">
    <citation type="submission" date="2019-10" db="EMBL/GenBank/DDBJ databases">
        <title>Streptomyces smaragdinus sp. nov. and Streptomyces fabii sp. nov., isolated from the gut of fungus growing-termite Macrotermes natalensis.</title>
        <authorList>
            <person name="Schwitalla J."/>
            <person name="Benndorf R."/>
            <person name="Martin K."/>
            <person name="De Beer W."/>
            <person name="Kaster A.-K."/>
            <person name="Vollmers J."/>
            <person name="Poulsen M."/>
            <person name="Beemelmanns C."/>
        </authorList>
    </citation>
    <scope>NUCLEOTIDE SEQUENCE [LARGE SCALE GENOMIC DNA]</scope>
    <source>
        <strain evidence="1 2">RB5</strain>
    </source>
</reference>
<proteinExistence type="predicted"/>
<dbReference type="EMBL" id="WEGJ01000005">
    <property type="protein sequence ID" value="MQY11968.1"/>
    <property type="molecule type" value="Genomic_DNA"/>
</dbReference>
<keyword evidence="2" id="KW-1185">Reference proteome</keyword>
<dbReference type="RefSeq" id="WP_153451307.1">
    <property type="nucleotide sequence ID" value="NZ_WEGJ01000005.1"/>
</dbReference>
<dbReference type="Proteomes" id="UP000466345">
    <property type="component" value="Unassembled WGS sequence"/>
</dbReference>
<evidence type="ECO:0000313" key="2">
    <source>
        <dbReference type="Proteomes" id="UP000466345"/>
    </source>
</evidence>
<sequence>MGHGDIDIRADKVKRVGADLQAEARYAQGRIAHSLDGSDAVQSGWESAQVLGECARAWETHMQALVGEMAAIGTNLQSAAQGHTNNDVFVQGLLRGIDGADGLGGS</sequence>
<comment type="caution">
    <text evidence="1">The sequence shown here is derived from an EMBL/GenBank/DDBJ whole genome shotgun (WGS) entry which is preliminary data.</text>
</comment>
<dbReference type="AlphaFoldDB" id="A0A7K0CES3"/>
<accession>A0A7K0CES3</accession>
<organism evidence="1 2">
    <name type="scientific">Streptomyces smaragdinus</name>
    <dbReference type="NCBI Taxonomy" id="2585196"/>
    <lineage>
        <taxon>Bacteria</taxon>
        <taxon>Bacillati</taxon>
        <taxon>Actinomycetota</taxon>
        <taxon>Actinomycetes</taxon>
        <taxon>Kitasatosporales</taxon>
        <taxon>Streptomycetaceae</taxon>
        <taxon>Streptomyces</taxon>
    </lineage>
</organism>